<keyword evidence="2" id="KW-1133">Transmembrane helix</keyword>
<keyword evidence="2" id="KW-0472">Membrane</keyword>
<evidence type="ECO:0000256" key="1">
    <source>
        <dbReference type="SAM" id="MobiDB-lite"/>
    </source>
</evidence>
<protein>
    <submittedName>
        <fullName evidence="3">Uncharacterized protein</fullName>
    </submittedName>
</protein>
<comment type="caution">
    <text evidence="3">The sequence shown here is derived from an EMBL/GenBank/DDBJ whole genome shotgun (WGS) entry which is preliminary data.</text>
</comment>
<proteinExistence type="predicted"/>
<keyword evidence="2" id="KW-0812">Transmembrane</keyword>
<organism evidence="3 4">
    <name type="scientific">Pseudolysinimonas yzui</name>
    <dbReference type="NCBI Taxonomy" id="2708254"/>
    <lineage>
        <taxon>Bacteria</taxon>
        <taxon>Bacillati</taxon>
        <taxon>Actinomycetota</taxon>
        <taxon>Actinomycetes</taxon>
        <taxon>Micrococcales</taxon>
        <taxon>Microbacteriaceae</taxon>
        <taxon>Pseudolysinimonas</taxon>
    </lineage>
</organism>
<reference evidence="3" key="2">
    <citation type="submission" date="2020-09" db="EMBL/GenBank/DDBJ databases">
        <authorList>
            <person name="Sun Q."/>
            <person name="Zhou Y."/>
        </authorList>
    </citation>
    <scope>NUCLEOTIDE SEQUENCE</scope>
    <source>
        <strain evidence="3">CGMCC 1.16548</strain>
    </source>
</reference>
<evidence type="ECO:0000313" key="3">
    <source>
        <dbReference type="EMBL" id="GHF27047.1"/>
    </source>
</evidence>
<feature type="region of interest" description="Disordered" evidence="1">
    <location>
        <begin position="57"/>
        <end position="83"/>
    </location>
</feature>
<evidence type="ECO:0000313" key="4">
    <source>
        <dbReference type="Proteomes" id="UP000617531"/>
    </source>
</evidence>
<keyword evidence="4" id="KW-1185">Reference proteome</keyword>
<dbReference type="EMBL" id="BNAI01000013">
    <property type="protein sequence ID" value="GHF27047.1"/>
    <property type="molecule type" value="Genomic_DNA"/>
</dbReference>
<reference evidence="3" key="1">
    <citation type="journal article" date="2014" name="Int. J. Syst. Evol. Microbiol.">
        <title>Complete genome sequence of Corynebacterium casei LMG S-19264T (=DSM 44701T), isolated from a smear-ripened cheese.</title>
        <authorList>
            <consortium name="US DOE Joint Genome Institute (JGI-PGF)"/>
            <person name="Walter F."/>
            <person name="Albersmeier A."/>
            <person name="Kalinowski J."/>
            <person name="Ruckert C."/>
        </authorList>
    </citation>
    <scope>NUCLEOTIDE SEQUENCE</scope>
    <source>
        <strain evidence="3">CGMCC 1.16548</strain>
    </source>
</reference>
<evidence type="ECO:0000256" key="2">
    <source>
        <dbReference type="SAM" id="Phobius"/>
    </source>
</evidence>
<dbReference type="AlphaFoldDB" id="A0A8J3GTE0"/>
<dbReference type="Proteomes" id="UP000617531">
    <property type="component" value="Unassembled WGS sequence"/>
</dbReference>
<sequence length="96" mass="10365">MPVEWIWWVVVPVAIVAVCVVGQIAGFMDFSMKGKDGLRSAGNIMGPIDGLFAPSRQEALQEQERQTELPAPAPAPGDPLLDLDKGIAHIDISEKK</sequence>
<feature type="transmembrane region" description="Helical" evidence="2">
    <location>
        <begin position="6"/>
        <end position="30"/>
    </location>
</feature>
<gene>
    <name evidence="3" type="ORF">GCM10011600_29960</name>
</gene>
<accession>A0A8J3GTE0</accession>
<name>A0A8J3GTE0_9MICO</name>